<protein>
    <recommendedName>
        <fullName evidence="4">Translocation protein in type III secretion</fullName>
    </recommendedName>
</protein>
<gene>
    <name evidence="2" type="ORF">AB870_15735</name>
</gene>
<sequence>MRQTNGDALTADARIPLEDLLTGAGCMTFAQGDTEVRVGWIYAGGDGLVVTANVDDGVAGRIRLWCDARQWVDWLADDLPVPSWEALPAAWQASAASLTLAIGAGPVDGETPADSPLRSSWPKAESLAPERIALAWRMGIVLQRGGRRLALPYLDGATSWLRERCRRATRCDTPLDPKGYPMRRCAMAVGWTDLPASLCDNLREGGAVLLDVAADVSTGEYWLIDGLHAIAMRDGQPAERRTVSLEAARMEADDANGDATRCARLLAVIAEREIPIPWLIAWRAGQETPPETTARNTTAAGHITLWRDGAPWAGGRLLRFGDGRLAVQLEPTPGTSTDTPHAPEAISGRDRMGGHSASP</sequence>
<evidence type="ECO:0008006" key="4">
    <source>
        <dbReference type="Google" id="ProtNLM"/>
    </source>
</evidence>
<dbReference type="PATRIC" id="fig|656179.3.peg.3352"/>
<evidence type="ECO:0000313" key="3">
    <source>
        <dbReference type="Proteomes" id="UP000035651"/>
    </source>
</evidence>
<dbReference type="EMBL" id="CP011807">
    <property type="protein sequence ID" value="AKM31266.1"/>
    <property type="molecule type" value="Genomic_DNA"/>
</dbReference>
<name>A0A0H3WXM4_9BURK</name>
<accession>A0A0H3WXM4</accession>
<feature type="region of interest" description="Disordered" evidence="1">
    <location>
        <begin position="329"/>
        <end position="359"/>
    </location>
</feature>
<keyword evidence="3" id="KW-1185">Reference proteome</keyword>
<dbReference type="KEGG" id="pfg:AB870_15735"/>
<evidence type="ECO:0000313" key="2">
    <source>
        <dbReference type="EMBL" id="AKM31266.1"/>
    </source>
</evidence>
<dbReference type="AlphaFoldDB" id="A0A0H3WXM4"/>
<proteinExistence type="predicted"/>
<evidence type="ECO:0000256" key="1">
    <source>
        <dbReference type="SAM" id="MobiDB-lite"/>
    </source>
</evidence>
<dbReference type="Proteomes" id="UP000035651">
    <property type="component" value="Chromosome"/>
</dbReference>
<dbReference type="STRING" id="656179.AB870_15735"/>
<organism evidence="2 3">
    <name type="scientific">Pandoraea faecigallinarum</name>
    <dbReference type="NCBI Taxonomy" id="656179"/>
    <lineage>
        <taxon>Bacteria</taxon>
        <taxon>Pseudomonadati</taxon>
        <taxon>Pseudomonadota</taxon>
        <taxon>Betaproteobacteria</taxon>
        <taxon>Burkholderiales</taxon>
        <taxon>Burkholderiaceae</taxon>
        <taxon>Pandoraea</taxon>
    </lineage>
</organism>
<reference evidence="2" key="1">
    <citation type="submission" date="2016-06" db="EMBL/GenBank/DDBJ databases">
        <title>Complete Genome Sequence of Pandoraea faecigallinarum DSM-23572.</title>
        <authorList>
            <person name="Yong D."/>
            <person name="Ee R."/>
            <person name="Lim Y.-L."/>
            <person name="Yin W.-F."/>
            <person name="Chan K.-G."/>
        </authorList>
    </citation>
    <scope>NUCLEOTIDE SEQUENCE</scope>
    <source>
        <strain evidence="2">DSM 23572</strain>
    </source>
</reference>